<dbReference type="Gene3D" id="1.20.120.900">
    <property type="entry name" value="Pex19, mPTS binding domain"/>
    <property type="match status" value="1"/>
</dbReference>
<dbReference type="GO" id="GO:0045046">
    <property type="term" value="P:protein import into peroxisome membrane"/>
    <property type="evidence" value="ECO:0007669"/>
    <property type="project" value="TreeGrafter"/>
</dbReference>
<keyword evidence="3" id="KW-1185">Reference proteome</keyword>
<feature type="compositionally biased region" description="Polar residues" evidence="1">
    <location>
        <begin position="122"/>
        <end position="152"/>
    </location>
</feature>
<protein>
    <submittedName>
        <fullName evidence="2">Peroxisome chaperone and import receptor</fullName>
    </submittedName>
</protein>
<dbReference type="GO" id="GO:0005778">
    <property type="term" value="C:peroxisomal membrane"/>
    <property type="evidence" value="ECO:0007669"/>
    <property type="project" value="TreeGrafter"/>
</dbReference>
<evidence type="ECO:0000313" key="2">
    <source>
        <dbReference type="EMBL" id="KAJ2808570.1"/>
    </source>
</evidence>
<name>A0A9W8HY85_9FUNG</name>
<dbReference type="Proteomes" id="UP001140094">
    <property type="component" value="Unassembled WGS sequence"/>
</dbReference>
<organism evidence="2 3">
    <name type="scientific">Coemansia guatemalensis</name>
    <dbReference type="NCBI Taxonomy" id="2761395"/>
    <lineage>
        <taxon>Eukaryota</taxon>
        <taxon>Fungi</taxon>
        <taxon>Fungi incertae sedis</taxon>
        <taxon>Zoopagomycota</taxon>
        <taxon>Kickxellomycotina</taxon>
        <taxon>Kickxellomycetes</taxon>
        <taxon>Kickxellales</taxon>
        <taxon>Kickxellaceae</taxon>
        <taxon>Coemansia</taxon>
    </lineage>
</organism>
<feature type="compositionally biased region" description="Polar residues" evidence="1">
    <location>
        <begin position="56"/>
        <end position="65"/>
    </location>
</feature>
<dbReference type="InterPro" id="IPR006708">
    <property type="entry name" value="Pex19"/>
</dbReference>
<dbReference type="PANTHER" id="PTHR12774">
    <property type="entry name" value="PEROXISOMAL BIOGENESIS FACTOR 19"/>
    <property type="match status" value="1"/>
</dbReference>
<dbReference type="InterPro" id="IPR038322">
    <property type="entry name" value="Pex19_C_sf"/>
</dbReference>
<dbReference type="GO" id="GO:0033328">
    <property type="term" value="F:peroxisome membrane targeting sequence binding"/>
    <property type="evidence" value="ECO:0007669"/>
    <property type="project" value="TreeGrafter"/>
</dbReference>
<dbReference type="EMBL" id="JANBUO010000038">
    <property type="protein sequence ID" value="KAJ2808570.1"/>
    <property type="molecule type" value="Genomic_DNA"/>
</dbReference>
<evidence type="ECO:0000313" key="3">
    <source>
        <dbReference type="Proteomes" id="UP001140094"/>
    </source>
</evidence>
<sequence>MANAPPRDDELDELFDNALEEFTAPTQKPKTATAPVSVPVPETPSTTAPATASTTQNTGSTSAKQESGFEEEFMRQLTQSMNDMLKDASSGEAADDDEMRKMLDQMLKNMGSLQADLDPRQQDQPSKSTTTEQKTANGPQKPQEPQSFQDKINATMAKLKDSATQADEESSNTYNGSDLPEDELMRQLDTLADDVVGQLMSKELLQQPLEQLNDAYPAYLEKNKATLPEKDFQRYQQQHAYVKQILELFAKTKGDSLGNDPQIIELMQKMQDCGQPPNELLKLLAPDMELDEKGDVKVPEVPNCTIA</sequence>
<feature type="region of interest" description="Disordered" evidence="1">
    <location>
        <begin position="1"/>
        <end position="181"/>
    </location>
</feature>
<reference evidence="2" key="1">
    <citation type="submission" date="2022-07" db="EMBL/GenBank/DDBJ databases">
        <title>Phylogenomic reconstructions and comparative analyses of Kickxellomycotina fungi.</title>
        <authorList>
            <person name="Reynolds N.K."/>
            <person name="Stajich J.E."/>
            <person name="Barry K."/>
            <person name="Grigoriev I.V."/>
            <person name="Crous P."/>
            <person name="Smith M.E."/>
        </authorList>
    </citation>
    <scope>NUCLEOTIDE SEQUENCE</scope>
    <source>
        <strain evidence="2">NRRL 1565</strain>
    </source>
</reference>
<feature type="compositionally biased region" description="Low complexity" evidence="1">
    <location>
        <begin position="23"/>
        <end position="55"/>
    </location>
</feature>
<keyword evidence="2" id="KW-0675">Receptor</keyword>
<proteinExistence type="predicted"/>
<evidence type="ECO:0000256" key="1">
    <source>
        <dbReference type="SAM" id="MobiDB-lite"/>
    </source>
</evidence>
<dbReference type="PANTHER" id="PTHR12774:SF2">
    <property type="entry name" value="PEROXISOMAL BIOGENESIS FACTOR 19"/>
    <property type="match status" value="1"/>
</dbReference>
<gene>
    <name evidence="2" type="primary">PEX19</name>
    <name evidence="2" type="ORF">H4R20_000800</name>
</gene>
<comment type="caution">
    <text evidence="2">The sequence shown here is derived from an EMBL/GenBank/DDBJ whole genome shotgun (WGS) entry which is preliminary data.</text>
</comment>
<accession>A0A9W8HY85</accession>
<dbReference type="AlphaFoldDB" id="A0A9W8HY85"/>
<dbReference type="OrthoDB" id="21292at2759"/>
<feature type="compositionally biased region" description="Acidic residues" evidence="1">
    <location>
        <begin position="9"/>
        <end position="19"/>
    </location>
</feature>
<dbReference type="Pfam" id="PF04614">
    <property type="entry name" value="Pex19"/>
    <property type="match status" value="1"/>
</dbReference>